<evidence type="ECO:0000259" key="1">
    <source>
        <dbReference type="Pfam" id="PF13020"/>
    </source>
</evidence>
<evidence type="ECO:0000313" key="3">
    <source>
        <dbReference type="Proteomes" id="UP001340816"/>
    </source>
</evidence>
<dbReference type="EMBL" id="CP109135">
    <property type="protein sequence ID" value="WSD16680.1"/>
    <property type="molecule type" value="Genomic_DNA"/>
</dbReference>
<protein>
    <submittedName>
        <fullName evidence="2">DUF3883 domain-containing protein</fullName>
    </submittedName>
</protein>
<keyword evidence="3" id="KW-1185">Reference proteome</keyword>
<dbReference type="InterPro" id="IPR024975">
    <property type="entry name" value="NOV_C"/>
</dbReference>
<dbReference type="Proteomes" id="UP001340816">
    <property type="component" value="Chromosome"/>
</dbReference>
<name>A0ABZ1HDK5_STRPH</name>
<dbReference type="RefSeq" id="WP_326760205.1">
    <property type="nucleotide sequence ID" value="NZ_CP109135.1"/>
</dbReference>
<sequence length="130" mass="14412">MGNKETEQAAIAHVMAVERAAGRDPRDVHTSGLPYDVDSSPRMIEVKAFSGSARSEPLPLENRQATAAEADPEHYYVYVVDNLAGLDGAEVGVRILHGETLLAMIERSRPQITYWPTFKAAEYDQAERLR</sequence>
<evidence type="ECO:0000313" key="2">
    <source>
        <dbReference type="EMBL" id="WSD16680.1"/>
    </source>
</evidence>
<feature type="domain" description="Protein NO VEIN C-terminal" evidence="1">
    <location>
        <begin position="7"/>
        <end position="83"/>
    </location>
</feature>
<accession>A0ABZ1HDK5</accession>
<reference evidence="2 3" key="1">
    <citation type="submission" date="2022-10" db="EMBL/GenBank/DDBJ databases">
        <title>The complete genomes of actinobacterial strains from the NBC collection.</title>
        <authorList>
            <person name="Joergensen T.S."/>
            <person name="Alvarez Arevalo M."/>
            <person name="Sterndorff E.B."/>
            <person name="Faurdal D."/>
            <person name="Vuksanovic O."/>
            <person name="Mourched A.-S."/>
            <person name="Charusanti P."/>
            <person name="Shaw S."/>
            <person name="Blin K."/>
            <person name="Weber T."/>
        </authorList>
    </citation>
    <scope>NUCLEOTIDE SEQUENCE [LARGE SCALE GENOMIC DNA]</scope>
    <source>
        <strain evidence="2 3">NBC 01752</strain>
    </source>
</reference>
<organism evidence="2 3">
    <name type="scientific">Streptomyces phaeochromogenes</name>
    <dbReference type="NCBI Taxonomy" id="1923"/>
    <lineage>
        <taxon>Bacteria</taxon>
        <taxon>Bacillati</taxon>
        <taxon>Actinomycetota</taxon>
        <taxon>Actinomycetes</taxon>
        <taxon>Kitasatosporales</taxon>
        <taxon>Streptomycetaceae</taxon>
        <taxon>Streptomyces</taxon>
        <taxon>Streptomyces phaeochromogenes group</taxon>
    </lineage>
</organism>
<proteinExistence type="predicted"/>
<gene>
    <name evidence="2" type="ORF">OHB35_27440</name>
</gene>
<dbReference type="Pfam" id="PF13020">
    <property type="entry name" value="NOV_C"/>
    <property type="match status" value="1"/>
</dbReference>